<evidence type="ECO:0000256" key="2">
    <source>
        <dbReference type="SAM" id="Phobius"/>
    </source>
</evidence>
<keyword evidence="5" id="KW-1185">Reference proteome</keyword>
<keyword evidence="2" id="KW-0812">Transmembrane</keyword>
<proteinExistence type="predicted"/>
<evidence type="ECO:0000256" key="1">
    <source>
        <dbReference type="SAM" id="MobiDB-lite"/>
    </source>
</evidence>
<gene>
    <name evidence="4" type="ORF">PU560_04565</name>
</gene>
<name>A0ABT5TUL6_9MICO</name>
<sequence length="262" mass="26314">MAALLTAFVLVLLATSPVAADEDPAGRLLLDSQPEDAVFTGLDPGSVAHWQVGIDVISPPSEPHLSLALEVRGPLSELPGSSKVSAQWCAEPWDVTEVACPADAHEVLPATPAEHLRPGRIPLGPAFEPGWVLVTVSVPGTAPAAAQHKKVTVRLHAVASGEEAAPPPAPERPAGPPGSEEPPGTAAPPASEEPPATAAPPASEEPPATAVPPATEAPTPEGPLPSTGVDIVGLVALAVAAVGSGWAMAAVARHRGRAGSRP</sequence>
<feature type="chain" id="PRO_5045840645" description="Peptidase" evidence="3">
    <location>
        <begin position="21"/>
        <end position="262"/>
    </location>
</feature>
<dbReference type="EMBL" id="JARACI010000636">
    <property type="protein sequence ID" value="MDD9205740.1"/>
    <property type="molecule type" value="Genomic_DNA"/>
</dbReference>
<evidence type="ECO:0000256" key="3">
    <source>
        <dbReference type="SAM" id="SignalP"/>
    </source>
</evidence>
<feature type="region of interest" description="Disordered" evidence="1">
    <location>
        <begin position="156"/>
        <end position="228"/>
    </location>
</feature>
<feature type="compositionally biased region" description="Low complexity" evidence="1">
    <location>
        <begin position="181"/>
        <end position="219"/>
    </location>
</feature>
<feature type="compositionally biased region" description="Pro residues" evidence="1">
    <location>
        <begin position="165"/>
        <end position="180"/>
    </location>
</feature>
<organism evidence="4 5">
    <name type="scientific">Georgenia halotolerans</name>
    <dbReference type="NCBI Taxonomy" id="3028317"/>
    <lineage>
        <taxon>Bacteria</taxon>
        <taxon>Bacillati</taxon>
        <taxon>Actinomycetota</taxon>
        <taxon>Actinomycetes</taxon>
        <taxon>Micrococcales</taxon>
        <taxon>Bogoriellaceae</taxon>
        <taxon>Georgenia</taxon>
    </lineage>
</organism>
<protein>
    <recommendedName>
        <fullName evidence="6">Peptidase</fullName>
    </recommendedName>
</protein>
<dbReference type="Proteomes" id="UP001165561">
    <property type="component" value="Unassembled WGS sequence"/>
</dbReference>
<keyword evidence="3" id="KW-0732">Signal</keyword>
<accession>A0ABT5TUL6</accession>
<feature type="transmembrane region" description="Helical" evidence="2">
    <location>
        <begin position="231"/>
        <end position="252"/>
    </location>
</feature>
<keyword evidence="2" id="KW-1133">Transmembrane helix</keyword>
<evidence type="ECO:0000313" key="4">
    <source>
        <dbReference type="EMBL" id="MDD9205740.1"/>
    </source>
</evidence>
<keyword evidence="2" id="KW-0472">Membrane</keyword>
<feature type="signal peptide" evidence="3">
    <location>
        <begin position="1"/>
        <end position="20"/>
    </location>
</feature>
<evidence type="ECO:0000313" key="5">
    <source>
        <dbReference type="Proteomes" id="UP001165561"/>
    </source>
</evidence>
<comment type="caution">
    <text evidence="4">The sequence shown here is derived from an EMBL/GenBank/DDBJ whole genome shotgun (WGS) entry which is preliminary data.</text>
</comment>
<evidence type="ECO:0008006" key="6">
    <source>
        <dbReference type="Google" id="ProtNLM"/>
    </source>
</evidence>
<reference evidence="4" key="1">
    <citation type="submission" date="2023-02" db="EMBL/GenBank/DDBJ databases">
        <title>Georgenia sp.10Sc9-8, isolated from a soil sample collected from the Taklamakan desert.</title>
        <authorList>
            <person name="Liu S."/>
        </authorList>
    </citation>
    <scope>NUCLEOTIDE SEQUENCE</scope>
    <source>
        <strain evidence="4">10Sc9-8</strain>
    </source>
</reference>